<evidence type="ECO:0000313" key="9">
    <source>
        <dbReference type="Proteomes" id="UP000067625"/>
    </source>
</evidence>
<dbReference type="GO" id="GO:0005975">
    <property type="term" value="P:carbohydrate metabolic process"/>
    <property type="evidence" value="ECO:0007669"/>
    <property type="project" value="TreeGrafter"/>
</dbReference>
<dbReference type="STRING" id="1441095.AM592_02285"/>
<dbReference type="InterPro" id="IPR019810">
    <property type="entry name" value="Citrate_synthase_AS"/>
</dbReference>
<keyword evidence="9" id="KW-1185">Reference proteome</keyword>
<name>A0A0M4G6M4_9BACI</name>
<dbReference type="InterPro" id="IPR016142">
    <property type="entry name" value="Citrate_synth-like_lrg_a-sub"/>
</dbReference>
<dbReference type="Proteomes" id="UP000067625">
    <property type="component" value="Chromosome"/>
</dbReference>
<evidence type="ECO:0000256" key="6">
    <source>
        <dbReference type="PIRSR" id="PIRSR001369-1"/>
    </source>
</evidence>
<dbReference type="PROSITE" id="PS00480">
    <property type="entry name" value="CITRATE_SYNTHASE"/>
    <property type="match status" value="1"/>
</dbReference>
<reference evidence="9" key="1">
    <citation type="submission" date="2015-08" db="EMBL/GenBank/DDBJ databases">
        <title>Genome sequencing project for genomic taxonomy and phylogenomics of Bacillus-like bacteria.</title>
        <authorList>
            <person name="Liu B."/>
            <person name="Wang J."/>
            <person name="Zhu Y."/>
            <person name="Liu G."/>
            <person name="Chen Q."/>
            <person name="Chen Z."/>
            <person name="Lan J."/>
            <person name="Che J."/>
            <person name="Ge C."/>
            <person name="Shi H."/>
            <person name="Pan Z."/>
            <person name="Liu X."/>
        </authorList>
    </citation>
    <scope>NUCLEOTIDE SEQUENCE [LARGE SCALE GENOMIC DNA]</scope>
    <source>
        <strain evidence="9">FJAT-4402</strain>
    </source>
</reference>
<accession>A0A0M4G6M4</accession>
<sequence>MVHVGLKGIVCTETKISHIDGDVGQLIYRGYDAKDLAVSSSFEEVAFLLLFDRKPDSEELAAFKEKLIGYRSLSDSAIELISSLPHEMDHMSVLRTVVSSLGDSSHQFPPKNEEALELISAIPTIIAFRERSMNGEKLVPPSDSLGHVENFLYMLTGKKPSSAEAVALEAYMILTMEHGMNASTFSARVTVSTESDLISAITSALGTMKGPLHGGAPSGVIQLLDEIKDKNNAESYLRNKLEKGDRLMGFGHRVYKTRDPRAVALQKKTSEVAGNNSELDLALHVEETAIRLLEEYKPGRKLYTNVEFYAAAVMKAIHLNSELFTPIFSASRIVGWSAHVLEQASDNTIYRPSAKYTGKMLV</sequence>
<dbReference type="GO" id="GO:0005829">
    <property type="term" value="C:cytosol"/>
    <property type="evidence" value="ECO:0007669"/>
    <property type="project" value="TreeGrafter"/>
</dbReference>
<evidence type="ECO:0000256" key="2">
    <source>
        <dbReference type="ARBA" id="ARBA00010566"/>
    </source>
</evidence>
<dbReference type="PRINTS" id="PR00143">
    <property type="entry name" value="CITRTSNTHASE"/>
</dbReference>
<dbReference type="InterPro" id="IPR024176">
    <property type="entry name" value="Citrate_synthase_bac-typ"/>
</dbReference>
<dbReference type="RefSeq" id="WP_053602275.1">
    <property type="nucleotide sequence ID" value="NZ_CP012600.1"/>
</dbReference>
<dbReference type="SUPFAM" id="SSF48256">
    <property type="entry name" value="Citrate synthase"/>
    <property type="match status" value="1"/>
</dbReference>
<dbReference type="InterPro" id="IPR002020">
    <property type="entry name" value="Citrate_synthase"/>
</dbReference>
<comment type="catalytic activity">
    <reaction evidence="4">
        <text>oxaloacetate + acetyl-CoA + H2O = citrate + CoA + H(+)</text>
        <dbReference type="Rhea" id="RHEA:16845"/>
        <dbReference type="ChEBI" id="CHEBI:15377"/>
        <dbReference type="ChEBI" id="CHEBI:15378"/>
        <dbReference type="ChEBI" id="CHEBI:16452"/>
        <dbReference type="ChEBI" id="CHEBI:16947"/>
        <dbReference type="ChEBI" id="CHEBI:57287"/>
        <dbReference type="ChEBI" id="CHEBI:57288"/>
        <dbReference type="EC" id="2.3.3.16"/>
    </reaction>
</comment>
<dbReference type="PIRSF" id="PIRSF001369">
    <property type="entry name" value="Citrate_synth"/>
    <property type="match status" value="1"/>
</dbReference>
<evidence type="ECO:0000256" key="5">
    <source>
        <dbReference type="PIRNR" id="PIRNR001369"/>
    </source>
</evidence>
<dbReference type="GO" id="GO:0036440">
    <property type="term" value="F:citrate synthase activity"/>
    <property type="evidence" value="ECO:0007669"/>
    <property type="project" value="UniProtKB-EC"/>
</dbReference>
<evidence type="ECO:0000313" key="8">
    <source>
        <dbReference type="EMBL" id="ALC80540.1"/>
    </source>
</evidence>
<comment type="pathway">
    <text evidence="1">Carbohydrate metabolism; tricarboxylic acid cycle.</text>
</comment>
<dbReference type="UniPathway" id="UPA00223"/>
<protein>
    <recommendedName>
        <fullName evidence="5">Citrate synthase</fullName>
    </recommendedName>
</protein>
<dbReference type="Pfam" id="PF00285">
    <property type="entry name" value="Citrate_synt"/>
    <property type="match status" value="1"/>
</dbReference>
<dbReference type="CDD" id="cd06109">
    <property type="entry name" value="BsCS-I_like"/>
    <property type="match status" value="1"/>
</dbReference>
<evidence type="ECO:0000256" key="3">
    <source>
        <dbReference type="ARBA" id="ARBA00022679"/>
    </source>
</evidence>
<dbReference type="Gene3D" id="1.10.580.10">
    <property type="entry name" value="Citrate Synthase, domain 1"/>
    <property type="match status" value="1"/>
</dbReference>
<keyword evidence="3 5" id="KW-0808">Transferase</keyword>
<comment type="similarity">
    <text evidence="2 5 7">Belongs to the citrate synthase family.</text>
</comment>
<dbReference type="OrthoDB" id="9800864at2"/>
<proteinExistence type="inferred from homology"/>
<evidence type="ECO:0000256" key="4">
    <source>
        <dbReference type="ARBA" id="ARBA00049288"/>
    </source>
</evidence>
<dbReference type="InterPro" id="IPR016143">
    <property type="entry name" value="Citrate_synth-like_sm_a-sub"/>
</dbReference>
<evidence type="ECO:0000256" key="1">
    <source>
        <dbReference type="ARBA" id="ARBA00005163"/>
    </source>
</evidence>
<dbReference type="PANTHER" id="PTHR11739:SF4">
    <property type="entry name" value="CITRATE SYNTHASE, PEROXISOMAL"/>
    <property type="match status" value="1"/>
</dbReference>
<dbReference type="PATRIC" id="fig|1441095.3.peg.492"/>
<dbReference type="AlphaFoldDB" id="A0A0M4G6M4"/>
<feature type="active site" evidence="6">
    <location>
        <position position="252"/>
    </location>
</feature>
<dbReference type="EMBL" id="CP012600">
    <property type="protein sequence ID" value="ALC80540.1"/>
    <property type="molecule type" value="Genomic_DNA"/>
</dbReference>
<dbReference type="GO" id="GO:0006099">
    <property type="term" value="P:tricarboxylic acid cycle"/>
    <property type="evidence" value="ECO:0007669"/>
    <property type="project" value="UniProtKB-UniPathway"/>
</dbReference>
<gene>
    <name evidence="8" type="ORF">AM592_02285</name>
</gene>
<organism evidence="8 9">
    <name type="scientific">Bacillus gobiensis</name>
    <dbReference type="NCBI Taxonomy" id="1441095"/>
    <lineage>
        <taxon>Bacteria</taxon>
        <taxon>Bacillati</taxon>
        <taxon>Bacillota</taxon>
        <taxon>Bacilli</taxon>
        <taxon>Bacillales</taxon>
        <taxon>Bacillaceae</taxon>
        <taxon>Bacillus</taxon>
    </lineage>
</organism>
<feature type="active site" evidence="6">
    <location>
        <position position="307"/>
    </location>
</feature>
<dbReference type="Gene3D" id="1.10.230.10">
    <property type="entry name" value="Cytochrome P450-Terp, domain 2"/>
    <property type="match status" value="1"/>
</dbReference>
<evidence type="ECO:0000256" key="7">
    <source>
        <dbReference type="RuleBase" id="RU003406"/>
    </source>
</evidence>
<dbReference type="InterPro" id="IPR036969">
    <property type="entry name" value="Citrate_synthase_sf"/>
</dbReference>
<dbReference type="PANTHER" id="PTHR11739">
    <property type="entry name" value="CITRATE SYNTHASE"/>
    <property type="match status" value="1"/>
</dbReference>
<reference evidence="8 9" key="2">
    <citation type="journal article" date="2016" name="Int. J. Syst. Evol. Microbiol.">
        <title>Bacillus gobiensis sp. nov., isolated from a soil sample.</title>
        <authorList>
            <person name="Liu B."/>
            <person name="Liu G.H."/>
            <person name="Cetin S."/>
            <person name="Schumann P."/>
            <person name="Pan Z.Z."/>
            <person name="Chen Q.Q."/>
        </authorList>
    </citation>
    <scope>NUCLEOTIDE SEQUENCE [LARGE SCALE GENOMIC DNA]</scope>
    <source>
        <strain evidence="8 9">FJAT-4402</strain>
    </source>
</reference>